<proteinExistence type="predicted"/>
<name>A0A699WY73_TANCI</name>
<organism evidence="1">
    <name type="scientific">Tanacetum cinerariifolium</name>
    <name type="common">Dalmatian daisy</name>
    <name type="synonym">Chrysanthemum cinerariifolium</name>
    <dbReference type="NCBI Taxonomy" id="118510"/>
    <lineage>
        <taxon>Eukaryota</taxon>
        <taxon>Viridiplantae</taxon>
        <taxon>Streptophyta</taxon>
        <taxon>Embryophyta</taxon>
        <taxon>Tracheophyta</taxon>
        <taxon>Spermatophyta</taxon>
        <taxon>Magnoliopsida</taxon>
        <taxon>eudicotyledons</taxon>
        <taxon>Gunneridae</taxon>
        <taxon>Pentapetalae</taxon>
        <taxon>asterids</taxon>
        <taxon>campanulids</taxon>
        <taxon>Asterales</taxon>
        <taxon>Asteraceae</taxon>
        <taxon>Asteroideae</taxon>
        <taxon>Anthemideae</taxon>
        <taxon>Anthemidinae</taxon>
        <taxon>Tanacetum</taxon>
    </lineage>
</organism>
<protein>
    <submittedName>
        <fullName evidence="1">Uncharacterized protein</fullName>
    </submittedName>
</protein>
<dbReference type="Gene3D" id="2.60.120.260">
    <property type="entry name" value="Galactose-binding domain-like"/>
    <property type="match status" value="1"/>
</dbReference>
<reference evidence="1" key="1">
    <citation type="journal article" date="2019" name="Sci. Rep.">
        <title>Draft genome of Tanacetum cinerariifolium, the natural source of mosquito coil.</title>
        <authorList>
            <person name="Yamashiro T."/>
            <person name="Shiraishi A."/>
            <person name="Satake H."/>
            <person name="Nakayama K."/>
        </authorList>
    </citation>
    <scope>NUCLEOTIDE SEQUENCE</scope>
</reference>
<gene>
    <name evidence="1" type="ORF">Tci_922477</name>
</gene>
<accession>A0A699WY73</accession>
<comment type="caution">
    <text evidence="1">The sequence shown here is derived from an EMBL/GenBank/DDBJ whole genome shotgun (WGS) entry which is preliminary data.</text>
</comment>
<feature type="non-terminal residue" evidence="1">
    <location>
        <position position="1"/>
    </location>
</feature>
<evidence type="ECO:0000313" key="1">
    <source>
        <dbReference type="EMBL" id="GFD50508.1"/>
    </source>
</evidence>
<sequence length="97" mass="10322">SGGTVEWTIQTGVADTYSLTFRYANQLARPLTAKLTIMGTDGKLLIKEEAVELLPSKPGKWNYLATSTGTMINAGSYRVKLTGIDAAGLSLSGLEVQ</sequence>
<dbReference type="AlphaFoldDB" id="A0A699WY73"/>
<dbReference type="EMBL" id="BKCJ011758270">
    <property type="protein sequence ID" value="GFD50508.1"/>
    <property type="molecule type" value="Genomic_DNA"/>
</dbReference>